<feature type="transmembrane region" description="Helical" evidence="1">
    <location>
        <begin position="201"/>
        <end position="222"/>
    </location>
</feature>
<dbReference type="GO" id="GO:0015234">
    <property type="term" value="F:thiamine transmembrane transporter activity"/>
    <property type="evidence" value="ECO:0007669"/>
    <property type="project" value="InterPro"/>
</dbReference>
<evidence type="ECO:0000256" key="1">
    <source>
        <dbReference type="SAM" id="Phobius"/>
    </source>
</evidence>
<protein>
    <submittedName>
        <fullName evidence="2">Energy-coupled thiamine transporter ThiT</fullName>
    </submittedName>
</protein>
<organism evidence="2 3">
    <name type="scientific">Candidatus Faeciplasma avium</name>
    <dbReference type="NCBI Taxonomy" id="2840798"/>
    <lineage>
        <taxon>Bacteria</taxon>
        <taxon>Bacillati</taxon>
        <taxon>Bacillota</taxon>
        <taxon>Clostridia</taxon>
        <taxon>Eubacteriales</taxon>
        <taxon>Oscillospiraceae</taxon>
        <taxon>Oscillospiraceae incertae sedis</taxon>
        <taxon>Candidatus Faeciplasma</taxon>
    </lineage>
</organism>
<keyword evidence="1" id="KW-0472">Membrane</keyword>
<dbReference type="Proteomes" id="UP000823960">
    <property type="component" value="Unassembled WGS sequence"/>
</dbReference>
<reference evidence="2" key="2">
    <citation type="journal article" date="2021" name="PeerJ">
        <title>Extensive microbial diversity within the chicken gut microbiome revealed by metagenomics and culture.</title>
        <authorList>
            <person name="Gilroy R."/>
            <person name="Ravi A."/>
            <person name="Getino M."/>
            <person name="Pursley I."/>
            <person name="Horton D.L."/>
            <person name="Alikhan N.F."/>
            <person name="Baker D."/>
            <person name="Gharbi K."/>
            <person name="Hall N."/>
            <person name="Watson M."/>
            <person name="Adriaenssens E.M."/>
            <person name="Foster-Nyarko E."/>
            <person name="Jarju S."/>
            <person name="Secka A."/>
            <person name="Antonio M."/>
            <person name="Oren A."/>
            <person name="Chaudhuri R.R."/>
            <person name="La Ragione R."/>
            <person name="Hildebrand F."/>
            <person name="Pallen M.J."/>
        </authorList>
    </citation>
    <scope>NUCLEOTIDE SEQUENCE</scope>
    <source>
        <strain evidence="2">1370</strain>
    </source>
</reference>
<feature type="transmembrane region" description="Helical" evidence="1">
    <location>
        <begin position="242"/>
        <end position="263"/>
    </location>
</feature>
<dbReference type="Pfam" id="PF09515">
    <property type="entry name" value="Thia_YuaJ"/>
    <property type="match status" value="1"/>
</dbReference>
<comment type="caution">
    <text evidence="2">The sequence shown here is derived from an EMBL/GenBank/DDBJ whole genome shotgun (WGS) entry which is preliminary data.</text>
</comment>
<proteinExistence type="predicted"/>
<keyword evidence="1" id="KW-0812">Transmembrane</keyword>
<evidence type="ECO:0000313" key="3">
    <source>
        <dbReference type="Proteomes" id="UP000823960"/>
    </source>
</evidence>
<keyword evidence="1" id="KW-1133">Transmembrane helix</keyword>
<feature type="transmembrane region" description="Helical" evidence="1">
    <location>
        <begin position="161"/>
        <end position="180"/>
    </location>
</feature>
<accession>A0A9D1T3Y0</accession>
<gene>
    <name evidence="2" type="ORF">IAD28_00680</name>
</gene>
<reference evidence="2" key="1">
    <citation type="submission" date="2020-10" db="EMBL/GenBank/DDBJ databases">
        <authorList>
            <person name="Gilroy R."/>
        </authorList>
    </citation>
    <scope>NUCLEOTIDE SEQUENCE</scope>
    <source>
        <strain evidence="2">1370</strain>
    </source>
</reference>
<name>A0A9D1T3Y0_9FIRM</name>
<dbReference type="AlphaFoldDB" id="A0A9D1T3Y0"/>
<feature type="transmembrane region" description="Helical" evidence="1">
    <location>
        <begin position="32"/>
        <end position="50"/>
    </location>
</feature>
<sequence>MKTSSKTLALTESAVMVALAFVLSFLKVVDMPYGGSVTAFSMLPIVIIAYRHRLGWGLASALAYSLLQMLMGLNNLSYATSAAAAVAIILLDYIVAFLVLGLAGVFRKNPAKQPSEIALGALLGCILRYACHVIAGCTVWAGVSIPTSDGLIYSLGYNATYMIPETLLTVVGAYYAGQVLTLGEPRVTRRQAVSGSGSTAIASMPAALAVVIASAFVFGMMQNPDSGSFDITLVAQAGLMDWLPVLLVLVLGAAVSAALAVVLPKKAK</sequence>
<dbReference type="EMBL" id="DVOL01000009">
    <property type="protein sequence ID" value="HIV10199.1"/>
    <property type="molecule type" value="Genomic_DNA"/>
</dbReference>
<feature type="transmembrane region" description="Helical" evidence="1">
    <location>
        <begin position="117"/>
        <end position="141"/>
    </location>
</feature>
<dbReference type="InterPro" id="IPR012651">
    <property type="entry name" value="Thia_Transptr_ThiT"/>
</dbReference>
<feature type="transmembrane region" description="Helical" evidence="1">
    <location>
        <begin position="7"/>
        <end position="26"/>
    </location>
</feature>
<dbReference type="GO" id="GO:0005886">
    <property type="term" value="C:plasma membrane"/>
    <property type="evidence" value="ECO:0007669"/>
    <property type="project" value="InterPro"/>
</dbReference>
<feature type="transmembrane region" description="Helical" evidence="1">
    <location>
        <begin position="57"/>
        <end position="76"/>
    </location>
</feature>
<feature type="transmembrane region" description="Helical" evidence="1">
    <location>
        <begin position="82"/>
        <end position="105"/>
    </location>
</feature>
<evidence type="ECO:0000313" key="2">
    <source>
        <dbReference type="EMBL" id="HIV10199.1"/>
    </source>
</evidence>
<dbReference type="Gene3D" id="1.10.1760.20">
    <property type="match status" value="1"/>
</dbReference>